<evidence type="ECO:0000313" key="12">
    <source>
        <dbReference type="Proteomes" id="UP000027586"/>
    </source>
</evidence>
<feature type="compositionally biased region" description="Basic and acidic residues" evidence="9">
    <location>
        <begin position="313"/>
        <end position="323"/>
    </location>
</feature>
<dbReference type="Pfam" id="PF00856">
    <property type="entry name" value="SET"/>
    <property type="match status" value="1"/>
</dbReference>
<feature type="compositionally biased region" description="Basic residues" evidence="9">
    <location>
        <begin position="365"/>
        <end position="379"/>
    </location>
</feature>
<dbReference type="EMBL" id="CBTN010000051">
    <property type="protein sequence ID" value="CDH57962.1"/>
    <property type="molecule type" value="Genomic_DNA"/>
</dbReference>
<dbReference type="InterPro" id="IPR041938">
    <property type="entry name" value="Hist-Lys_N-MTase_N"/>
</dbReference>
<keyword evidence="4" id="KW-0489">Methyltransferase</keyword>
<dbReference type="Proteomes" id="UP000027586">
    <property type="component" value="Unassembled WGS sequence"/>
</dbReference>
<dbReference type="GO" id="GO:0042799">
    <property type="term" value="F:histone H4K20 methyltransferase activity"/>
    <property type="evidence" value="ECO:0007669"/>
    <property type="project" value="UniProtKB-ARBA"/>
</dbReference>
<evidence type="ECO:0000256" key="9">
    <source>
        <dbReference type="SAM" id="MobiDB-lite"/>
    </source>
</evidence>
<keyword evidence="6" id="KW-0949">S-adenosyl-L-methionine</keyword>
<dbReference type="STRING" id="1263082.A0A068S826"/>
<keyword evidence="8" id="KW-0539">Nucleus</keyword>
<evidence type="ECO:0000256" key="4">
    <source>
        <dbReference type="ARBA" id="ARBA00022603"/>
    </source>
</evidence>
<feature type="compositionally biased region" description="Low complexity" evidence="9">
    <location>
        <begin position="463"/>
        <end position="474"/>
    </location>
</feature>
<feature type="compositionally biased region" description="Polar residues" evidence="9">
    <location>
        <begin position="350"/>
        <end position="364"/>
    </location>
</feature>
<keyword evidence="12" id="KW-1185">Reference proteome</keyword>
<dbReference type="OrthoDB" id="6627536at2759"/>
<dbReference type="AlphaFoldDB" id="A0A068S826"/>
<reference evidence="11" key="1">
    <citation type="submission" date="2013-08" db="EMBL/GenBank/DDBJ databases">
        <title>Gene expansion shapes genome architecture in the human pathogen Lichtheimia corymbifera: an evolutionary genomics analysis in the ancient terrestrial Mucorales (Mucoromycotina).</title>
        <authorList>
            <person name="Schwartze V.U."/>
            <person name="Winter S."/>
            <person name="Shelest E."/>
            <person name="Marcet-Houben M."/>
            <person name="Horn F."/>
            <person name="Wehner S."/>
            <person name="Hoffmann K."/>
            <person name="Riege K."/>
            <person name="Sammeth M."/>
            <person name="Nowrousian M."/>
            <person name="Valiante V."/>
            <person name="Linde J."/>
            <person name="Jacobsen I.D."/>
            <person name="Marz M."/>
            <person name="Brakhage A.A."/>
            <person name="Gabaldon T."/>
            <person name="Bocker S."/>
            <person name="Voigt K."/>
        </authorList>
    </citation>
    <scope>NUCLEOTIDE SEQUENCE [LARGE SCALE GENOMIC DNA]</scope>
    <source>
        <strain evidence="11">FSU 9682</strain>
    </source>
</reference>
<evidence type="ECO:0000256" key="1">
    <source>
        <dbReference type="ARBA" id="ARBA00004123"/>
    </source>
</evidence>
<evidence type="ECO:0000256" key="6">
    <source>
        <dbReference type="ARBA" id="ARBA00022691"/>
    </source>
</evidence>
<dbReference type="VEuPathDB" id="FungiDB:LCOR_08844.1"/>
<dbReference type="GO" id="GO:0005694">
    <property type="term" value="C:chromosome"/>
    <property type="evidence" value="ECO:0007669"/>
    <property type="project" value="UniProtKB-SubCell"/>
</dbReference>
<evidence type="ECO:0000256" key="2">
    <source>
        <dbReference type="ARBA" id="ARBA00004286"/>
    </source>
</evidence>
<keyword evidence="5" id="KW-0808">Transferase</keyword>
<evidence type="ECO:0000256" key="7">
    <source>
        <dbReference type="ARBA" id="ARBA00022853"/>
    </source>
</evidence>
<comment type="caution">
    <text evidence="11">The sequence shown here is derived from an EMBL/GenBank/DDBJ whole genome shotgun (WGS) entry which is preliminary data.</text>
</comment>
<dbReference type="PANTHER" id="PTHR12977">
    <property type="entry name" value="SUPPRESSOR OF VARIEGATION 4-20-RELATED"/>
    <property type="match status" value="1"/>
</dbReference>
<feature type="compositionally biased region" description="Basic residues" evidence="9">
    <location>
        <begin position="281"/>
        <end position="291"/>
    </location>
</feature>
<evidence type="ECO:0000313" key="11">
    <source>
        <dbReference type="EMBL" id="CDH57962.1"/>
    </source>
</evidence>
<keyword evidence="3" id="KW-0158">Chromosome</keyword>
<dbReference type="InterPro" id="IPR039977">
    <property type="entry name" value="Suv4-20/Set9"/>
</dbReference>
<dbReference type="PROSITE" id="PS50280">
    <property type="entry name" value="SET"/>
    <property type="match status" value="1"/>
</dbReference>
<dbReference type="SMART" id="SM00317">
    <property type="entry name" value="SET"/>
    <property type="match status" value="1"/>
</dbReference>
<dbReference type="Gene3D" id="2.170.270.10">
    <property type="entry name" value="SET domain"/>
    <property type="match status" value="1"/>
</dbReference>
<dbReference type="Gene3D" id="1.10.10.1700">
    <property type="entry name" value="Histone-lysine N-methyltransferase"/>
    <property type="match status" value="1"/>
</dbReference>
<dbReference type="GO" id="GO:0032259">
    <property type="term" value="P:methylation"/>
    <property type="evidence" value="ECO:0007669"/>
    <property type="project" value="UniProtKB-KW"/>
</dbReference>
<gene>
    <name evidence="11" type="ORF">LCOR_08844.1</name>
</gene>
<comment type="subcellular location">
    <subcellularLocation>
        <location evidence="2">Chromosome</location>
    </subcellularLocation>
    <subcellularLocation>
        <location evidence="1">Nucleus</location>
    </subcellularLocation>
</comment>
<feature type="compositionally biased region" description="Low complexity" evidence="9">
    <location>
        <begin position="536"/>
        <end position="560"/>
    </location>
</feature>
<evidence type="ECO:0000256" key="3">
    <source>
        <dbReference type="ARBA" id="ARBA00022454"/>
    </source>
</evidence>
<feature type="region of interest" description="Disordered" evidence="9">
    <location>
        <begin position="350"/>
        <end position="387"/>
    </location>
</feature>
<feature type="region of interest" description="Disordered" evidence="9">
    <location>
        <begin position="442"/>
        <end position="567"/>
    </location>
</feature>
<name>A0A068S826_9FUNG</name>
<dbReference type="CDD" id="cd10524">
    <property type="entry name" value="SET_Suv4-20-like"/>
    <property type="match status" value="1"/>
</dbReference>
<accession>A0A068S826</accession>
<feature type="region of interest" description="Disordered" evidence="9">
    <location>
        <begin position="240"/>
        <end position="332"/>
    </location>
</feature>
<evidence type="ECO:0000256" key="5">
    <source>
        <dbReference type="ARBA" id="ARBA00022679"/>
    </source>
</evidence>
<sequence length="697" mass="80383">MEFTVLARFDDFLSASLLDGLFLWFKTIKMNEESARPSTPAHAVLKIIRKHIVEEESMNNAVQELLKMRFIQEFLEGGKQSEWNDFIQHMKRYLSMYMPNAGYEICDTRRYSSDSVQARIVATKKWVPGDEIRMCTGGIGYLNPEEDVMLRQTERDFSVMWSTRKNSHCLFLGPARFMNHDCNSNTKFMIVNETAITFKVTKVIECGEEITTFYGAHYFGADNCECLCHTCESRQEGAFAEQTNNQSTEDMEGGGEECDVRRSSRRRRGVKSYEKFFRQNSPRKRRGRPPKSLKQDTTTKESCQAQASEEEDGASRIEERDSSLPESWCRQSPHDRIMLDPFSLLCEVSSQQPYAESTDSNQSNPKRKSTQRGRKKRGEQKKNQWAHKVPATCHVCDDSMGELNDWLIHPATQYNGQWPPTRCSRCERHYIIFQHEWPVRKIRKKGRSKAEEDPLHLPSPANSTVSSSSTSSQDQSHHSEHYQLRKRHAHKPPSPISSSDDQAPDQPHVRKRRTIKSSSSPTPLKSEQPPPPPSSIPLLNQPLPPISSLQQEQQPLDQNQFPSSPSIHHPCCYDYQKEYTKTRLPLSSANHHQHSEWIKPYSSTPPLQPDFHFYPGQSISSTSLPSEEHGEATQHPSPRIYNPPSMPPYQAEQLHYTLHRQYQQQQQPYHHSRMNISFKSVVSFKLVIRHLLHVSLS</sequence>
<feature type="domain" description="SET" evidence="10">
    <location>
        <begin position="101"/>
        <end position="215"/>
    </location>
</feature>
<dbReference type="InterPro" id="IPR001214">
    <property type="entry name" value="SET_dom"/>
</dbReference>
<protein>
    <submittedName>
        <fullName evidence="11">Histone-lysine n-methyltransferase set9</fullName>
    </submittedName>
</protein>
<evidence type="ECO:0000256" key="8">
    <source>
        <dbReference type="ARBA" id="ARBA00023242"/>
    </source>
</evidence>
<organism evidence="11 12">
    <name type="scientific">Lichtheimia corymbifera JMRC:FSU:9682</name>
    <dbReference type="NCBI Taxonomy" id="1263082"/>
    <lineage>
        <taxon>Eukaryota</taxon>
        <taxon>Fungi</taxon>
        <taxon>Fungi incertae sedis</taxon>
        <taxon>Mucoromycota</taxon>
        <taxon>Mucoromycotina</taxon>
        <taxon>Mucoromycetes</taxon>
        <taxon>Mucorales</taxon>
        <taxon>Lichtheimiaceae</taxon>
        <taxon>Lichtheimia</taxon>
    </lineage>
</organism>
<evidence type="ECO:0000259" key="10">
    <source>
        <dbReference type="PROSITE" id="PS50280"/>
    </source>
</evidence>
<dbReference type="InterPro" id="IPR046341">
    <property type="entry name" value="SET_dom_sf"/>
</dbReference>
<dbReference type="GO" id="GO:0005634">
    <property type="term" value="C:nucleus"/>
    <property type="evidence" value="ECO:0007669"/>
    <property type="project" value="UniProtKB-SubCell"/>
</dbReference>
<feature type="region of interest" description="Disordered" evidence="9">
    <location>
        <begin position="617"/>
        <end position="642"/>
    </location>
</feature>
<dbReference type="SUPFAM" id="SSF82199">
    <property type="entry name" value="SET domain"/>
    <property type="match status" value="1"/>
</dbReference>
<proteinExistence type="predicted"/>
<dbReference type="PANTHER" id="PTHR12977:SF4">
    <property type="entry name" value="HISTONE-LYSINE N-METHYLTRANSFERASE KMT5B"/>
    <property type="match status" value="1"/>
</dbReference>
<keyword evidence="7" id="KW-0156">Chromatin regulator</keyword>